<reference evidence="5 6" key="1">
    <citation type="submission" date="2018-10" db="EMBL/GenBank/DDBJ databases">
        <authorList>
            <person name="Chen W.-M."/>
        </authorList>
    </citation>
    <scope>NUCLEOTIDE SEQUENCE [LARGE SCALE GENOMIC DNA]</scope>
    <source>
        <strain evidence="5 6">H-5</strain>
    </source>
</reference>
<organism evidence="5 6">
    <name type="scientific">Pseudomethylobacillus aquaticus</name>
    <dbReference type="NCBI Taxonomy" id="2676064"/>
    <lineage>
        <taxon>Bacteria</taxon>
        <taxon>Pseudomonadati</taxon>
        <taxon>Pseudomonadota</taxon>
        <taxon>Betaproteobacteria</taxon>
        <taxon>Nitrosomonadales</taxon>
        <taxon>Methylophilaceae</taxon>
        <taxon>Pseudomethylobacillus</taxon>
    </lineage>
</organism>
<dbReference type="RefSeq" id="WP_123237205.1">
    <property type="nucleotide sequence ID" value="NZ_RJVP01000003.1"/>
</dbReference>
<keyword evidence="5" id="KW-0969">Cilium</keyword>
<dbReference type="EMBL" id="RJVP01000003">
    <property type="protein sequence ID" value="ROH86145.1"/>
    <property type="molecule type" value="Genomic_DNA"/>
</dbReference>
<dbReference type="Pfam" id="PF05130">
    <property type="entry name" value="FlgN"/>
    <property type="match status" value="1"/>
</dbReference>
<keyword evidence="5" id="KW-0282">Flagellum</keyword>
<dbReference type="SUPFAM" id="SSF140566">
    <property type="entry name" value="FlgN-like"/>
    <property type="match status" value="1"/>
</dbReference>
<proteinExistence type="inferred from homology"/>
<dbReference type="Gene3D" id="1.20.58.300">
    <property type="entry name" value="FlgN-like"/>
    <property type="match status" value="1"/>
</dbReference>
<evidence type="ECO:0000313" key="6">
    <source>
        <dbReference type="Proteomes" id="UP000275137"/>
    </source>
</evidence>
<dbReference type="AlphaFoldDB" id="A0A3N0V0B9"/>
<evidence type="ECO:0000256" key="2">
    <source>
        <dbReference type="ARBA" id="ARBA00007703"/>
    </source>
</evidence>
<name>A0A3N0V0B9_9PROT</name>
<evidence type="ECO:0000256" key="1">
    <source>
        <dbReference type="ARBA" id="ARBA00002397"/>
    </source>
</evidence>
<keyword evidence="6" id="KW-1185">Reference proteome</keyword>
<evidence type="ECO:0000256" key="3">
    <source>
        <dbReference type="ARBA" id="ARBA00022795"/>
    </source>
</evidence>
<dbReference type="GO" id="GO:0044780">
    <property type="term" value="P:bacterial-type flagellum assembly"/>
    <property type="evidence" value="ECO:0007669"/>
    <property type="project" value="InterPro"/>
</dbReference>
<accession>A0A3N0V0B9</accession>
<sequence>MTALMLETETTQAAGLLKLLLREQELLVAGEVATLQALLHQKSSLIQSLQHSSKLRYQKLALQGLLANEQGMQAWLAKHPEAAGEWETLRRILEEAKETNRVNGLLIQKHHGRTQSTLGMLQKARNGDSGQLYGPSGLTRHPLQLGNSIAS</sequence>
<gene>
    <name evidence="5" type="ORF">ED236_06700</name>
</gene>
<keyword evidence="5" id="KW-0966">Cell projection</keyword>
<keyword evidence="3" id="KW-1005">Bacterial flagellum biogenesis</keyword>
<evidence type="ECO:0000256" key="4">
    <source>
        <dbReference type="SAM" id="MobiDB-lite"/>
    </source>
</evidence>
<comment type="function">
    <text evidence="1">Required for the efficient initiation of filament assembly.</text>
</comment>
<comment type="caution">
    <text evidence="5">The sequence shown here is derived from an EMBL/GenBank/DDBJ whole genome shotgun (WGS) entry which is preliminary data.</text>
</comment>
<feature type="region of interest" description="Disordered" evidence="4">
    <location>
        <begin position="125"/>
        <end position="151"/>
    </location>
</feature>
<dbReference type="Proteomes" id="UP000275137">
    <property type="component" value="Unassembled WGS sequence"/>
</dbReference>
<dbReference type="InterPro" id="IPR036679">
    <property type="entry name" value="FlgN-like_sf"/>
</dbReference>
<evidence type="ECO:0000313" key="5">
    <source>
        <dbReference type="EMBL" id="ROH86145.1"/>
    </source>
</evidence>
<protein>
    <submittedName>
        <fullName evidence="5">Flagellar protein FlgN</fullName>
    </submittedName>
</protein>
<dbReference type="InterPro" id="IPR007809">
    <property type="entry name" value="FlgN-like"/>
</dbReference>
<comment type="similarity">
    <text evidence="2">Belongs to the FlgN family.</text>
</comment>